<dbReference type="AlphaFoldDB" id="F9S3T3"/>
<organism evidence="1 2">
    <name type="scientific">Vibrio ichthyoenteri ATCC 700023</name>
    <dbReference type="NCBI Taxonomy" id="870968"/>
    <lineage>
        <taxon>Bacteria</taxon>
        <taxon>Pseudomonadati</taxon>
        <taxon>Pseudomonadota</taxon>
        <taxon>Gammaproteobacteria</taxon>
        <taxon>Vibrionales</taxon>
        <taxon>Vibrionaceae</taxon>
        <taxon>Vibrio</taxon>
    </lineage>
</organism>
<keyword evidence="2" id="KW-1185">Reference proteome</keyword>
<protein>
    <submittedName>
        <fullName evidence="1">Uncharacterized protein</fullName>
    </submittedName>
</protein>
<dbReference type="RefSeq" id="WP_006712980.1">
    <property type="nucleotide sequence ID" value="NZ_AFWF01000187.1"/>
</dbReference>
<reference evidence="1 2" key="1">
    <citation type="journal article" date="2012" name="Int. J. Syst. Evol. Microbiol.">
        <title>Vibrio caribbeanicus sp. nov., isolated from the marine sponge Scleritoderma cyanea.</title>
        <authorList>
            <person name="Hoffmann M."/>
            <person name="Monday S.R."/>
            <person name="Allard M.W."/>
            <person name="Strain E.A."/>
            <person name="Whittaker P."/>
            <person name="Naum M."/>
            <person name="McCarthy P.J."/>
            <person name="Lopez J.V."/>
            <person name="Fischer M."/>
            <person name="Brown E.W."/>
        </authorList>
    </citation>
    <scope>NUCLEOTIDE SEQUENCE [LARGE SCALE GENOMIC DNA]</scope>
    <source>
        <strain evidence="1 2">ATCC 700023</strain>
    </source>
</reference>
<gene>
    <name evidence="1" type="ORF">VII00023_01955</name>
</gene>
<evidence type="ECO:0000313" key="2">
    <source>
        <dbReference type="Proteomes" id="UP000004605"/>
    </source>
</evidence>
<accession>F9S3T3</accession>
<name>F9S3T3_9VIBR</name>
<proteinExistence type="predicted"/>
<feature type="non-terminal residue" evidence="1">
    <location>
        <position position="1"/>
    </location>
</feature>
<evidence type="ECO:0000313" key="1">
    <source>
        <dbReference type="EMBL" id="EGU37729.1"/>
    </source>
</evidence>
<dbReference type="EMBL" id="AFWF01000187">
    <property type="protein sequence ID" value="EGU37729.1"/>
    <property type="molecule type" value="Genomic_DNA"/>
</dbReference>
<dbReference type="Proteomes" id="UP000004605">
    <property type="component" value="Unassembled WGS sequence"/>
</dbReference>
<comment type="caution">
    <text evidence="1">The sequence shown here is derived from an EMBL/GenBank/DDBJ whole genome shotgun (WGS) entry which is preliminary data.</text>
</comment>
<sequence>TIKKFRLRRMNMTNQNKLDTVIINKLLELGLIKKEAKHLLKENVYKFEKSEIIEIKVYSKHFGLSGKKKIIAKILDRRRFAFLSVLIAESINESCDAKLI</sequence>